<evidence type="ECO:0000313" key="3">
    <source>
        <dbReference type="Proteomes" id="UP000797356"/>
    </source>
</evidence>
<protein>
    <submittedName>
        <fullName evidence="2">Uncharacterized protein</fullName>
    </submittedName>
</protein>
<name>A0A8K0IW09_COCNU</name>
<dbReference type="AlphaFoldDB" id="A0A8K0IW09"/>
<gene>
    <name evidence="2" type="ORF">COCNU_14G009960</name>
</gene>
<sequence>MSHLGRLLPAIGVGGDSGVVPACGGECEHGLSGLLAPMSDQYSAIFFSFAAVGEALGGRIHEPEITPTYPDMEILECGSKEIGSVASSPLATALREGDEGEATEGSSKRMSALAESPI</sequence>
<keyword evidence="3" id="KW-1185">Reference proteome</keyword>
<evidence type="ECO:0000256" key="1">
    <source>
        <dbReference type="SAM" id="MobiDB-lite"/>
    </source>
</evidence>
<accession>A0A8K0IW09</accession>
<feature type="region of interest" description="Disordered" evidence="1">
    <location>
        <begin position="94"/>
        <end position="118"/>
    </location>
</feature>
<reference evidence="2" key="2">
    <citation type="submission" date="2019-07" db="EMBL/GenBank/DDBJ databases">
        <authorList>
            <person name="Yang Y."/>
            <person name="Bocs S."/>
            <person name="Baudouin L."/>
        </authorList>
    </citation>
    <scope>NUCLEOTIDE SEQUENCE</scope>
    <source>
        <tissue evidence="2">Spear leaf of Hainan Tall coconut</tissue>
    </source>
</reference>
<organism evidence="2 3">
    <name type="scientific">Cocos nucifera</name>
    <name type="common">Coconut palm</name>
    <dbReference type="NCBI Taxonomy" id="13894"/>
    <lineage>
        <taxon>Eukaryota</taxon>
        <taxon>Viridiplantae</taxon>
        <taxon>Streptophyta</taxon>
        <taxon>Embryophyta</taxon>
        <taxon>Tracheophyta</taxon>
        <taxon>Spermatophyta</taxon>
        <taxon>Magnoliopsida</taxon>
        <taxon>Liliopsida</taxon>
        <taxon>Arecaceae</taxon>
        <taxon>Arecoideae</taxon>
        <taxon>Cocoseae</taxon>
        <taxon>Attaleinae</taxon>
        <taxon>Cocos</taxon>
    </lineage>
</organism>
<proteinExistence type="predicted"/>
<dbReference type="EMBL" id="CM017885">
    <property type="protein sequence ID" value="KAG1368528.1"/>
    <property type="molecule type" value="Genomic_DNA"/>
</dbReference>
<comment type="caution">
    <text evidence="2">The sequence shown here is derived from an EMBL/GenBank/DDBJ whole genome shotgun (WGS) entry which is preliminary data.</text>
</comment>
<evidence type="ECO:0000313" key="2">
    <source>
        <dbReference type="EMBL" id="KAG1368528.1"/>
    </source>
</evidence>
<reference evidence="2" key="1">
    <citation type="journal article" date="2017" name="Gigascience">
        <title>The genome draft of coconut (Cocos nucifera).</title>
        <authorList>
            <person name="Xiao Y."/>
            <person name="Xu P."/>
            <person name="Fan H."/>
            <person name="Baudouin L."/>
            <person name="Xia W."/>
            <person name="Bocs S."/>
            <person name="Xu J."/>
            <person name="Li Q."/>
            <person name="Guo A."/>
            <person name="Zhou L."/>
            <person name="Li J."/>
            <person name="Wu Y."/>
            <person name="Ma Z."/>
            <person name="Armero A."/>
            <person name="Issali A.E."/>
            <person name="Liu N."/>
            <person name="Peng M."/>
            <person name="Yang Y."/>
        </authorList>
    </citation>
    <scope>NUCLEOTIDE SEQUENCE</scope>
    <source>
        <tissue evidence="2">Spear leaf of Hainan Tall coconut</tissue>
    </source>
</reference>
<dbReference type="Proteomes" id="UP000797356">
    <property type="component" value="Chromosome 14"/>
</dbReference>